<evidence type="ECO:0000313" key="1">
    <source>
        <dbReference type="EMBL" id="QDT75759.1"/>
    </source>
</evidence>
<keyword evidence="2" id="KW-1185">Reference proteome</keyword>
<evidence type="ECO:0008006" key="3">
    <source>
        <dbReference type="Google" id="ProtNLM"/>
    </source>
</evidence>
<dbReference type="AlphaFoldDB" id="A0A517U544"/>
<protein>
    <recommendedName>
        <fullName evidence="3">DUF4145 domain-containing protein</fullName>
    </recommendedName>
</protein>
<proteinExistence type="predicted"/>
<reference evidence="1 2" key="1">
    <citation type="submission" date="2019-02" db="EMBL/GenBank/DDBJ databases">
        <title>Deep-cultivation of Planctomycetes and their phenomic and genomic characterization uncovers novel biology.</title>
        <authorList>
            <person name="Wiegand S."/>
            <person name="Jogler M."/>
            <person name="Boedeker C."/>
            <person name="Pinto D."/>
            <person name="Vollmers J."/>
            <person name="Rivas-Marin E."/>
            <person name="Kohn T."/>
            <person name="Peeters S.H."/>
            <person name="Heuer A."/>
            <person name="Rast P."/>
            <person name="Oberbeckmann S."/>
            <person name="Bunk B."/>
            <person name="Jeske O."/>
            <person name="Meyerdierks A."/>
            <person name="Storesund J.E."/>
            <person name="Kallscheuer N."/>
            <person name="Luecker S."/>
            <person name="Lage O.M."/>
            <person name="Pohl T."/>
            <person name="Merkel B.J."/>
            <person name="Hornburger P."/>
            <person name="Mueller R.-W."/>
            <person name="Bruemmer F."/>
            <person name="Labrenz M."/>
            <person name="Spormann A.M."/>
            <person name="Op den Camp H."/>
            <person name="Overmann J."/>
            <person name="Amann R."/>
            <person name="Jetten M.S.M."/>
            <person name="Mascher T."/>
            <person name="Medema M.H."/>
            <person name="Devos D.P."/>
            <person name="Kaster A.-K."/>
            <person name="Ovreas L."/>
            <person name="Rohde M."/>
            <person name="Galperin M.Y."/>
            <person name="Jogler C."/>
        </authorList>
    </citation>
    <scope>NUCLEOTIDE SEQUENCE [LARGE SCALE GENOMIC DNA]</scope>
    <source>
        <strain evidence="1 2">I41</strain>
    </source>
</reference>
<sequence>MVTNATRYFWQKAVTCNARQMLHLAEASLERGSTIEAGCRLREAVRVWLEAECQYGQCAPKSCGKRSTRPSPRTLAFALRNAGHCSREKVDDIIDILRIGNDAAHLVAVRPELVLAAISLLHAYLDRSPYLIESTKGGRS</sequence>
<organism evidence="1 2">
    <name type="scientific">Lacipirellula limnantheis</name>
    <dbReference type="NCBI Taxonomy" id="2528024"/>
    <lineage>
        <taxon>Bacteria</taxon>
        <taxon>Pseudomonadati</taxon>
        <taxon>Planctomycetota</taxon>
        <taxon>Planctomycetia</taxon>
        <taxon>Pirellulales</taxon>
        <taxon>Lacipirellulaceae</taxon>
        <taxon>Lacipirellula</taxon>
    </lineage>
</organism>
<accession>A0A517U544</accession>
<dbReference type="EMBL" id="CP036339">
    <property type="protein sequence ID" value="QDT75759.1"/>
    <property type="molecule type" value="Genomic_DNA"/>
</dbReference>
<name>A0A517U544_9BACT</name>
<evidence type="ECO:0000313" key="2">
    <source>
        <dbReference type="Proteomes" id="UP000317909"/>
    </source>
</evidence>
<dbReference type="KEGG" id="llh:I41_50010"/>
<dbReference type="Proteomes" id="UP000317909">
    <property type="component" value="Chromosome"/>
</dbReference>
<gene>
    <name evidence="1" type="ORF">I41_50010</name>
</gene>